<dbReference type="SUPFAM" id="SSF52540">
    <property type="entry name" value="P-loop containing nucleoside triphosphate hydrolases"/>
    <property type="match status" value="1"/>
</dbReference>
<gene>
    <name evidence="1" type="ORF">CFIMG_007873RA00001a</name>
</gene>
<dbReference type="Gene3D" id="3.40.50.300">
    <property type="entry name" value="P-loop containing nucleotide triphosphate hydrolases"/>
    <property type="match status" value="1"/>
</dbReference>
<dbReference type="STRING" id="1035309.A0A2C5WTZ1"/>
<dbReference type="Gene3D" id="3.40.1090.10">
    <property type="entry name" value="Cytosolic phospholipase A2 catalytic domain"/>
    <property type="match status" value="1"/>
</dbReference>
<keyword evidence="2" id="KW-1185">Reference proteome</keyword>
<dbReference type="InterPro" id="IPR027417">
    <property type="entry name" value="P-loop_NTPase"/>
</dbReference>
<dbReference type="Proteomes" id="UP000222788">
    <property type="component" value="Unassembled WGS sequence"/>
</dbReference>
<evidence type="ECO:0000313" key="1">
    <source>
        <dbReference type="EMBL" id="PHH49212.1"/>
    </source>
</evidence>
<dbReference type="InterPro" id="IPR016035">
    <property type="entry name" value="Acyl_Trfase/lysoPLipase"/>
</dbReference>
<dbReference type="EMBL" id="APWK03000242">
    <property type="protein sequence ID" value="PHH49212.1"/>
    <property type="molecule type" value="Genomic_DNA"/>
</dbReference>
<dbReference type="OrthoDB" id="1658288at2759"/>
<dbReference type="AlphaFoldDB" id="A0A2C5WTZ1"/>
<evidence type="ECO:0000313" key="2">
    <source>
        <dbReference type="Proteomes" id="UP000222788"/>
    </source>
</evidence>
<dbReference type="SUPFAM" id="SSF52151">
    <property type="entry name" value="FabD/lysophospholipase-like"/>
    <property type="match status" value="1"/>
</dbReference>
<organism evidence="1 2">
    <name type="scientific">Ceratocystis fimbriata CBS 114723</name>
    <dbReference type="NCBI Taxonomy" id="1035309"/>
    <lineage>
        <taxon>Eukaryota</taxon>
        <taxon>Fungi</taxon>
        <taxon>Dikarya</taxon>
        <taxon>Ascomycota</taxon>
        <taxon>Pezizomycotina</taxon>
        <taxon>Sordariomycetes</taxon>
        <taxon>Hypocreomycetidae</taxon>
        <taxon>Microascales</taxon>
        <taxon>Ceratocystidaceae</taxon>
        <taxon>Ceratocystis</taxon>
    </lineage>
</organism>
<sequence length="445" mass="49670">MVHETLGKISVNYLNEESGKRPETAIRENCRLERCIQEPEEGKSTVNTCQHENETFLQQQYTNTAVLAMTKANIDAHLILFKTYRVTASFSEFKIREAGRATSAIVSVFKPIKLGRENEEFMNSSFGHSNPCRVLITEATKLLSGHQKMLTLSIGTDGLAKEYSSQKGRYYRIDTANSQGSIVASDWVNPSKVAAHTTNYRSVKHDDIKRFANILINGFSLVSEQPEEPEGPEDTQRLQEPRESEATWLYTRLFYSIGFQQAALVGLGGMGKSQIALKFAYTVKAKYTDCSVFWLTAASIDAFRNSCKELTEALGIETSDNEDPRILVKNYLDANICGKWHPILDNVDDASLLDATAKEAVADSAELEEMSSQELTTILMPSVEGFNDESHMPDEHPINKLLNELCYLPLAVAQAADYMAVNQISIAKSIELLREPNEGKIELLC</sequence>
<name>A0A2C5WTZ1_9PEZI</name>
<reference evidence="1 2" key="2">
    <citation type="journal article" date="2013" name="IMA Fungus">
        <title>IMA Genome-F 1: Ceratocystis fimbriata: Draft nuclear genome sequence for the plant pathogen, Ceratocystis fimbriata.</title>
        <authorList>
            <person name="Wilken P.M."/>
            <person name="Steenkamp E.T."/>
            <person name="Wingfield M.J."/>
            <person name="de Beer Z.W."/>
            <person name="Wingfield B.D."/>
        </authorList>
    </citation>
    <scope>NUCLEOTIDE SEQUENCE [LARGE SCALE GENOMIC DNA]</scope>
    <source>
        <strain evidence="1 2">CBS 114723</strain>
    </source>
</reference>
<protein>
    <recommendedName>
        <fullName evidence="3">NB-ARC domain-containing protein</fullName>
    </recommendedName>
</protein>
<comment type="caution">
    <text evidence="1">The sequence shown here is derived from an EMBL/GenBank/DDBJ whole genome shotgun (WGS) entry which is preliminary data.</text>
</comment>
<proteinExistence type="predicted"/>
<accession>A0A2C5WTZ1</accession>
<evidence type="ECO:0008006" key="3">
    <source>
        <dbReference type="Google" id="ProtNLM"/>
    </source>
</evidence>
<reference evidence="1 2" key="1">
    <citation type="journal article" date="2013" name="Fungal Biol.">
        <title>Analysis of microsatellite markers in the genome of the plant pathogen Ceratocystis fimbriata.</title>
        <authorList>
            <person name="Simpson M.C."/>
            <person name="Wilken P.M."/>
            <person name="Coetzee M.P."/>
            <person name="Wingfield M.J."/>
            <person name="Wingfield B.D."/>
        </authorList>
    </citation>
    <scope>NUCLEOTIDE SEQUENCE [LARGE SCALE GENOMIC DNA]</scope>
    <source>
        <strain evidence="1 2">CBS 114723</strain>
    </source>
</reference>